<keyword evidence="3" id="KW-0732">Signal</keyword>
<dbReference type="PANTHER" id="PTHR12756">
    <property type="entry name" value="CYTOSOLIC CARBOXYPEPTIDASE"/>
    <property type="match status" value="1"/>
</dbReference>
<feature type="signal peptide" evidence="3">
    <location>
        <begin position="1"/>
        <end position="22"/>
    </location>
</feature>
<dbReference type="Pfam" id="PF00246">
    <property type="entry name" value="Peptidase_M14"/>
    <property type="match status" value="1"/>
</dbReference>
<comment type="similarity">
    <text evidence="2">Belongs to the peptidase M14 family.</text>
</comment>
<evidence type="ECO:0000256" key="1">
    <source>
        <dbReference type="ARBA" id="ARBA00001947"/>
    </source>
</evidence>
<dbReference type="SUPFAM" id="SSF53187">
    <property type="entry name" value="Zn-dependent exopeptidases"/>
    <property type="match status" value="1"/>
</dbReference>
<proteinExistence type="inferred from homology"/>
<comment type="caution">
    <text evidence="5">The sequence shown here is derived from an EMBL/GenBank/DDBJ whole genome shotgun (WGS) entry which is preliminary data.</text>
</comment>
<evidence type="ECO:0000259" key="4">
    <source>
        <dbReference type="PROSITE" id="PS52035"/>
    </source>
</evidence>
<dbReference type="InterPro" id="IPR050821">
    <property type="entry name" value="Cytosolic_carboxypeptidase"/>
</dbReference>
<feature type="domain" description="Peptidase M14" evidence="4">
    <location>
        <begin position="141"/>
        <end position="384"/>
    </location>
</feature>
<accession>A0A1F5YF68</accession>
<dbReference type="EMBL" id="MFIV01000075">
    <property type="protein sequence ID" value="OGF98616.1"/>
    <property type="molecule type" value="Genomic_DNA"/>
</dbReference>
<dbReference type="PANTHER" id="PTHR12756:SF11">
    <property type="entry name" value="CYTOSOLIC CARBOXYPEPTIDASE 1"/>
    <property type="match status" value="1"/>
</dbReference>
<name>A0A1F5YF68_9BACT</name>
<organism evidence="5 6">
    <name type="scientific">Candidatus Glassbacteria bacterium GWA2_58_10</name>
    <dbReference type="NCBI Taxonomy" id="1817865"/>
    <lineage>
        <taxon>Bacteria</taxon>
        <taxon>Candidatus Glassiibacteriota</taxon>
    </lineage>
</organism>
<dbReference type="PROSITE" id="PS52035">
    <property type="entry name" value="PEPTIDASE_M14"/>
    <property type="match status" value="1"/>
</dbReference>
<reference evidence="5 6" key="1">
    <citation type="journal article" date="2016" name="Nat. Commun.">
        <title>Thousands of microbial genomes shed light on interconnected biogeochemical processes in an aquifer system.</title>
        <authorList>
            <person name="Anantharaman K."/>
            <person name="Brown C.T."/>
            <person name="Hug L.A."/>
            <person name="Sharon I."/>
            <person name="Castelle C.J."/>
            <person name="Probst A.J."/>
            <person name="Thomas B.C."/>
            <person name="Singh A."/>
            <person name="Wilkins M.J."/>
            <person name="Karaoz U."/>
            <person name="Brodie E.L."/>
            <person name="Williams K.H."/>
            <person name="Hubbard S.S."/>
            <person name="Banfield J.F."/>
        </authorList>
    </citation>
    <scope>NUCLEOTIDE SEQUENCE [LARGE SCALE GENOMIC DNA]</scope>
</reference>
<evidence type="ECO:0000313" key="5">
    <source>
        <dbReference type="EMBL" id="OGF98616.1"/>
    </source>
</evidence>
<dbReference type="GO" id="GO:0008270">
    <property type="term" value="F:zinc ion binding"/>
    <property type="evidence" value="ECO:0007669"/>
    <property type="project" value="InterPro"/>
</dbReference>
<comment type="caution">
    <text evidence="2">Lacks conserved residue(s) required for the propagation of feature annotation.</text>
</comment>
<evidence type="ECO:0000313" key="6">
    <source>
        <dbReference type="Proteomes" id="UP000176992"/>
    </source>
</evidence>
<dbReference type="GO" id="GO:0006508">
    <property type="term" value="P:proteolysis"/>
    <property type="evidence" value="ECO:0007669"/>
    <property type="project" value="InterPro"/>
</dbReference>
<gene>
    <name evidence="5" type="ORF">A2Z86_01115</name>
</gene>
<evidence type="ECO:0000256" key="2">
    <source>
        <dbReference type="PROSITE-ProRule" id="PRU01379"/>
    </source>
</evidence>
<evidence type="ECO:0000256" key="3">
    <source>
        <dbReference type="SAM" id="SignalP"/>
    </source>
</evidence>
<dbReference type="InterPro" id="IPR000834">
    <property type="entry name" value="Peptidase_M14"/>
</dbReference>
<comment type="cofactor">
    <cofactor evidence="1">
        <name>Zn(2+)</name>
        <dbReference type="ChEBI" id="CHEBI:29105"/>
    </cofactor>
</comment>
<feature type="chain" id="PRO_5009522417" description="Peptidase M14 domain-containing protein" evidence="3">
    <location>
        <begin position="23"/>
        <end position="384"/>
    </location>
</feature>
<dbReference type="Proteomes" id="UP000176992">
    <property type="component" value="Unassembled WGS sequence"/>
</dbReference>
<dbReference type="Gene3D" id="3.40.630.10">
    <property type="entry name" value="Zn peptidases"/>
    <property type="match status" value="1"/>
</dbReference>
<sequence length="384" mass="44121">MQRCILIIITVLYPAVSALLHAESALVEVEAGFDGANPQSLKDIIREAPLRFRVKPFNEEGSNEAYYFRFNVRVVNHDSLARDVEFIIEWPVLREHPDYEYDAYFYGDIGRWHWTRATVEGIEARLVVPAAPGTTYVGFYPRYSYENFERFMSGLKPSEKFEKWVEGKSFYGRNIWCIKATGQGKGEREKKVVLFTARNHPYETGGSYILEEIIKYFQAGGPEADKLLEENDVYLLPMINPDGVALGMNQQTRPKGVNLSFGSDSDDPAALTLLALVNRIRPALWVDVHSWPHKGDDGMWCTHRWVAEGLLARMPERTFQDYVWNVSFVGEGNTAANHLWQWLIRTHDSGGVSLSFSWYRRTEEDLRLIGRRLLPAVCGMLRER</sequence>
<dbReference type="GO" id="GO:0004181">
    <property type="term" value="F:metallocarboxypeptidase activity"/>
    <property type="evidence" value="ECO:0007669"/>
    <property type="project" value="InterPro"/>
</dbReference>
<protein>
    <recommendedName>
        <fullName evidence="4">Peptidase M14 domain-containing protein</fullName>
    </recommendedName>
</protein>
<dbReference type="AlphaFoldDB" id="A0A1F5YF68"/>